<accession>A0A6M0R7K3</accession>
<evidence type="ECO:0000313" key="2">
    <source>
        <dbReference type="Proteomes" id="UP000473885"/>
    </source>
</evidence>
<dbReference type="EMBL" id="SXDP01000002">
    <property type="protein sequence ID" value="NEZ46175.1"/>
    <property type="molecule type" value="Genomic_DNA"/>
</dbReference>
<protein>
    <submittedName>
        <fullName evidence="1">Uncharacterized protein</fullName>
    </submittedName>
</protein>
<keyword evidence="2" id="KW-1185">Reference proteome</keyword>
<comment type="caution">
    <text evidence="1">The sequence shown here is derived from an EMBL/GenBank/DDBJ whole genome shotgun (WGS) entry which is preliminary data.</text>
</comment>
<gene>
    <name evidence="1" type="ORF">FDF74_02985</name>
</gene>
<proteinExistence type="predicted"/>
<evidence type="ECO:0000313" key="1">
    <source>
        <dbReference type="EMBL" id="NEZ46175.1"/>
    </source>
</evidence>
<organism evidence="1 2">
    <name type="scientific">Clostridium niameyense</name>
    <dbReference type="NCBI Taxonomy" id="1622073"/>
    <lineage>
        <taxon>Bacteria</taxon>
        <taxon>Bacillati</taxon>
        <taxon>Bacillota</taxon>
        <taxon>Clostridia</taxon>
        <taxon>Eubacteriales</taxon>
        <taxon>Clostridiaceae</taxon>
        <taxon>Clostridium</taxon>
    </lineage>
</organism>
<reference evidence="1 2" key="1">
    <citation type="submission" date="2019-04" db="EMBL/GenBank/DDBJ databases">
        <title>Genome sequencing of Clostridium botulinum Groups I-IV and Clostridium butyricum.</title>
        <authorList>
            <person name="Brunt J."/>
            <person name="Van Vliet A.H.M."/>
            <person name="Stringer S.C."/>
            <person name="Carter A.T."/>
            <person name="Peck M.W."/>
        </authorList>
    </citation>
    <scope>NUCLEOTIDE SEQUENCE [LARGE SCALE GENOMIC DNA]</scope>
    <source>
        <strain evidence="1 2">IFR 18/094</strain>
    </source>
</reference>
<name>A0A6M0R7K3_9CLOT</name>
<dbReference type="AlphaFoldDB" id="A0A6M0R7K3"/>
<sequence length="68" mass="7721">MWCSINFYNFIAFIDADIIYSPTFKLCPHFSAYSFDTSCVSILISLKLAFFKNNSNSSTEDAPVTHPQ</sequence>
<dbReference type="Proteomes" id="UP000473885">
    <property type="component" value="Unassembled WGS sequence"/>
</dbReference>